<dbReference type="Pfam" id="PF01053">
    <property type="entry name" value="Cys_Met_Meta_PP"/>
    <property type="match status" value="2"/>
</dbReference>
<dbReference type="Proteomes" id="UP001217089">
    <property type="component" value="Unassembled WGS sequence"/>
</dbReference>
<comment type="similarity">
    <text evidence="3 8">Belongs to the trans-sulfuration enzymes family.</text>
</comment>
<comment type="caution">
    <text evidence="9">The sequence shown here is derived from an EMBL/GenBank/DDBJ whole genome shotgun (WGS) entry which is preliminary data.</text>
</comment>
<keyword evidence="5 8" id="KW-0663">Pyridoxal phosphate</keyword>
<dbReference type="EMBL" id="JARBDR010000813">
    <property type="protein sequence ID" value="KAJ8305253.1"/>
    <property type="molecule type" value="Genomic_DNA"/>
</dbReference>
<keyword evidence="6" id="KW-0028">Amino-acid biosynthesis</keyword>
<dbReference type="InterPro" id="IPR000277">
    <property type="entry name" value="Cys/Met-Metab_PyrdxlP-dep_enz"/>
</dbReference>
<reference evidence="9 10" key="1">
    <citation type="submission" date="2022-12" db="EMBL/GenBank/DDBJ databases">
        <title>Chromosome-level genome of Tegillarca granosa.</title>
        <authorList>
            <person name="Kim J."/>
        </authorList>
    </citation>
    <scope>NUCLEOTIDE SEQUENCE [LARGE SCALE GENOMIC DNA]</scope>
    <source>
        <strain evidence="9">Teg-2019</strain>
        <tissue evidence="9">Adductor muscle</tissue>
    </source>
</reference>
<dbReference type="Gene3D" id="3.40.640.10">
    <property type="entry name" value="Type I PLP-dependent aspartate aminotransferase-like (Major domain)"/>
    <property type="match status" value="1"/>
</dbReference>
<dbReference type="Gene3D" id="3.90.1150.10">
    <property type="entry name" value="Aspartate Aminotransferase, domain 1"/>
    <property type="match status" value="1"/>
</dbReference>
<protein>
    <recommendedName>
        <fullName evidence="4">cystathionine gamma-lyase</fullName>
        <ecNumber evidence="4">4.4.1.1</ecNumber>
    </recommendedName>
    <alternativeName>
        <fullName evidence="7">Gamma-cystathionase</fullName>
    </alternativeName>
</protein>
<dbReference type="SUPFAM" id="SSF53383">
    <property type="entry name" value="PLP-dependent transferases"/>
    <property type="match status" value="1"/>
</dbReference>
<name>A0ABQ9EJ06_TEGGR</name>
<dbReference type="InterPro" id="IPR015421">
    <property type="entry name" value="PyrdxlP-dep_Trfase_major"/>
</dbReference>
<evidence type="ECO:0000256" key="2">
    <source>
        <dbReference type="ARBA" id="ARBA00005038"/>
    </source>
</evidence>
<dbReference type="PANTHER" id="PTHR11808:SF15">
    <property type="entry name" value="CYSTATHIONINE GAMMA-LYASE"/>
    <property type="match status" value="1"/>
</dbReference>
<evidence type="ECO:0000313" key="9">
    <source>
        <dbReference type="EMBL" id="KAJ8305253.1"/>
    </source>
</evidence>
<evidence type="ECO:0000256" key="1">
    <source>
        <dbReference type="ARBA" id="ARBA00001933"/>
    </source>
</evidence>
<evidence type="ECO:0000256" key="4">
    <source>
        <dbReference type="ARBA" id="ARBA00012085"/>
    </source>
</evidence>
<comment type="pathway">
    <text evidence="2">Amino-acid biosynthesis; L-cysteine biosynthesis; L-cysteine from L-homocysteine and L-serine: step 2/2.</text>
</comment>
<keyword evidence="6" id="KW-0198">Cysteine biosynthesis</keyword>
<dbReference type="PANTHER" id="PTHR11808">
    <property type="entry name" value="TRANS-SULFURATION ENZYME FAMILY MEMBER"/>
    <property type="match status" value="1"/>
</dbReference>
<comment type="cofactor">
    <cofactor evidence="1 8">
        <name>pyridoxal 5'-phosphate</name>
        <dbReference type="ChEBI" id="CHEBI:597326"/>
    </cofactor>
</comment>
<keyword evidence="10" id="KW-1185">Reference proteome</keyword>
<evidence type="ECO:0000256" key="3">
    <source>
        <dbReference type="ARBA" id="ARBA00009077"/>
    </source>
</evidence>
<sequence length="277" mass="31251">MQQLTRRKYCKHTEMDGFQPFPHFGTDATHAGQEPEQWKSRAVVPPISMATTFKQSGPAQHAGFEYSRSGNPTRNCLEKCIAALEGAKHAVTHLLQNGDHIVSMNDVYGGTNRYFQHCATRMGIKTDFVDCTDTRELTKGIKPTTKLVWIETPSNPTMQLVDIEEVCRVVRAKNPKIIIVVDNTFMSSYFQRFENTPCKNEGTHEEWPCSCQVLREASTCNESLPSHPQHELAKRQMRGYSGMVTFLIKGGLDESTKFLQNLKIFTLAESLGGFENL</sequence>
<accession>A0ABQ9EJ06</accession>
<proteinExistence type="inferred from homology"/>
<dbReference type="InterPro" id="IPR015422">
    <property type="entry name" value="PyrdxlP-dep_Trfase_small"/>
</dbReference>
<evidence type="ECO:0000256" key="7">
    <source>
        <dbReference type="ARBA" id="ARBA00029853"/>
    </source>
</evidence>
<evidence type="ECO:0000256" key="5">
    <source>
        <dbReference type="ARBA" id="ARBA00022898"/>
    </source>
</evidence>
<gene>
    <name evidence="9" type="ORF">KUTeg_015798</name>
</gene>
<evidence type="ECO:0000313" key="10">
    <source>
        <dbReference type="Proteomes" id="UP001217089"/>
    </source>
</evidence>
<organism evidence="9 10">
    <name type="scientific">Tegillarca granosa</name>
    <name type="common">Malaysian cockle</name>
    <name type="synonym">Anadara granosa</name>
    <dbReference type="NCBI Taxonomy" id="220873"/>
    <lineage>
        <taxon>Eukaryota</taxon>
        <taxon>Metazoa</taxon>
        <taxon>Spiralia</taxon>
        <taxon>Lophotrochozoa</taxon>
        <taxon>Mollusca</taxon>
        <taxon>Bivalvia</taxon>
        <taxon>Autobranchia</taxon>
        <taxon>Pteriomorphia</taxon>
        <taxon>Arcoida</taxon>
        <taxon>Arcoidea</taxon>
        <taxon>Arcidae</taxon>
        <taxon>Tegillarca</taxon>
    </lineage>
</organism>
<evidence type="ECO:0000256" key="8">
    <source>
        <dbReference type="RuleBase" id="RU362118"/>
    </source>
</evidence>
<dbReference type="EC" id="4.4.1.1" evidence="4"/>
<evidence type="ECO:0000256" key="6">
    <source>
        <dbReference type="ARBA" id="ARBA00023192"/>
    </source>
</evidence>
<dbReference type="InterPro" id="IPR015424">
    <property type="entry name" value="PyrdxlP-dep_Trfase"/>
</dbReference>